<comment type="caution">
    <text evidence="2">The sequence shown here is derived from an EMBL/GenBank/DDBJ whole genome shotgun (WGS) entry which is preliminary data.</text>
</comment>
<organism evidence="2 3">
    <name type="scientific">Araneus ventricosus</name>
    <name type="common">Orbweaver spider</name>
    <name type="synonym">Epeira ventricosa</name>
    <dbReference type="NCBI Taxonomy" id="182803"/>
    <lineage>
        <taxon>Eukaryota</taxon>
        <taxon>Metazoa</taxon>
        <taxon>Ecdysozoa</taxon>
        <taxon>Arthropoda</taxon>
        <taxon>Chelicerata</taxon>
        <taxon>Arachnida</taxon>
        <taxon>Araneae</taxon>
        <taxon>Araneomorphae</taxon>
        <taxon>Entelegynae</taxon>
        <taxon>Araneoidea</taxon>
        <taxon>Araneidae</taxon>
        <taxon>Araneus</taxon>
    </lineage>
</organism>
<gene>
    <name evidence="2" type="ORF">AVEN_258679_1</name>
</gene>
<dbReference type="AlphaFoldDB" id="A0A4Y2L1P0"/>
<feature type="region of interest" description="Disordered" evidence="1">
    <location>
        <begin position="1"/>
        <end position="35"/>
    </location>
</feature>
<proteinExistence type="predicted"/>
<dbReference type="Proteomes" id="UP000499080">
    <property type="component" value="Unassembled WGS sequence"/>
</dbReference>
<feature type="compositionally biased region" description="Polar residues" evidence="1">
    <location>
        <begin position="16"/>
        <end position="27"/>
    </location>
</feature>
<evidence type="ECO:0000313" key="2">
    <source>
        <dbReference type="EMBL" id="GBN07546.1"/>
    </source>
</evidence>
<name>A0A4Y2L1P0_ARAVE</name>
<keyword evidence="3" id="KW-1185">Reference proteome</keyword>
<protein>
    <submittedName>
        <fullName evidence="2">Uncharacterized protein</fullName>
    </submittedName>
</protein>
<reference evidence="2 3" key="1">
    <citation type="journal article" date="2019" name="Sci. Rep.">
        <title>Orb-weaving spider Araneus ventricosus genome elucidates the spidroin gene catalogue.</title>
        <authorList>
            <person name="Kono N."/>
            <person name="Nakamura H."/>
            <person name="Ohtoshi R."/>
            <person name="Moran D.A.P."/>
            <person name="Shinohara A."/>
            <person name="Yoshida Y."/>
            <person name="Fujiwara M."/>
            <person name="Mori M."/>
            <person name="Tomita M."/>
            <person name="Arakawa K."/>
        </authorList>
    </citation>
    <scope>NUCLEOTIDE SEQUENCE [LARGE SCALE GENOMIC DNA]</scope>
</reference>
<accession>A0A4Y2L1P0</accession>
<sequence>MRLGGFSTIPKRSSRARNGTLQTNPGQRSKGEQVDDQKLAFLIARESPTKSLCLEATLSTNNSTEWYLNNCAKGSCVCGPASRHCVLSHSDFN</sequence>
<dbReference type="EMBL" id="BGPR01005165">
    <property type="protein sequence ID" value="GBN07546.1"/>
    <property type="molecule type" value="Genomic_DNA"/>
</dbReference>
<evidence type="ECO:0000313" key="3">
    <source>
        <dbReference type="Proteomes" id="UP000499080"/>
    </source>
</evidence>
<evidence type="ECO:0000256" key="1">
    <source>
        <dbReference type="SAM" id="MobiDB-lite"/>
    </source>
</evidence>